<accession>A0A834FUN7</accession>
<organism evidence="1 2">
    <name type="scientific">Rhododendron simsii</name>
    <name type="common">Sims's rhododendron</name>
    <dbReference type="NCBI Taxonomy" id="118357"/>
    <lineage>
        <taxon>Eukaryota</taxon>
        <taxon>Viridiplantae</taxon>
        <taxon>Streptophyta</taxon>
        <taxon>Embryophyta</taxon>
        <taxon>Tracheophyta</taxon>
        <taxon>Spermatophyta</taxon>
        <taxon>Magnoliopsida</taxon>
        <taxon>eudicotyledons</taxon>
        <taxon>Gunneridae</taxon>
        <taxon>Pentapetalae</taxon>
        <taxon>asterids</taxon>
        <taxon>Ericales</taxon>
        <taxon>Ericaceae</taxon>
        <taxon>Ericoideae</taxon>
        <taxon>Rhodoreae</taxon>
        <taxon>Rhododendron</taxon>
    </lineage>
</organism>
<dbReference type="EMBL" id="WJXA01000402">
    <property type="protein sequence ID" value="KAF7112927.1"/>
    <property type="molecule type" value="Genomic_DNA"/>
</dbReference>
<name>A0A834FUN7_RHOSS</name>
<gene>
    <name evidence="1" type="ORF">RHSIM_RhsimUnG0178700</name>
</gene>
<comment type="caution">
    <text evidence="1">The sequence shown here is derived from an EMBL/GenBank/DDBJ whole genome shotgun (WGS) entry which is preliminary data.</text>
</comment>
<dbReference type="PANTHER" id="PTHR31371:SF13">
    <property type="entry name" value="OS05G0457600 PROTEIN"/>
    <property type="match status" value="1"/>
</dbReference>
<proteinExistence type="predicted"/>
<reference evidence="1" key="1">
    <citation type="submission" date="2019-11" db="EMBL/GenBank/DDBJ databases">
        <authorList>
            <person name="Liu Y."/>
            <person name="Hou J."/>
            <person name="Li T.-Q."/>
            <person name="Guan C.-H."/>
            <person name="Wu X."/>
            <person name="Wu H.-Z."/>
            <person name="Ling F."/>
            <person name="Zhang R."/>
            <person name="Shi X.-G."/>
            <person name="Ren J.-P."/>
            <person name="Chen E.-F."/>
            <person name="Sun J.-M."/>
        </authorList>
    </citation>
    <scope>NUCLEOTIDE SEQUENCE</scope>
    <source>
        <strain evidence="1">Adult_tree_wgs_1</strain>
        <tissue evidence="1">Leaves</tissue>
    </source>
</reference>
<dbReference type="AlphaFoldDB" id="A0A834FUN7"/>
<dbReference type="PANTHER" id="PTHR31371">
    <property type="entry name" value="BNAC09G50660D PROTEIN"/>
    <property type="match status" value="1"/>
</dbReference>
<keyword evidence="2" id="KW-1185">Reference proteome</keyword>
<evidence type="ECO:0000313" key="1">
    <source>
        <dbReference type="EMBL" id="KAF7112927.1"/>
    </source>
</evidence>
<evidence type="ECO:0000313" key="2">
    <source>
        <dbReference type="Proteomes" id="UP000626092"/>
    </source>
</evidence>
<protein>
    <submittedName>
        <fullName evidence="1">Uncharacterized protein</fullName>
    </submittedName>
</protein>
<sequence>MSNDMAIWQAERSFEKRKFEPRLRVLLLQTLHFSDREKVEAALPEVLVGKSFIYQHCVFSDKKKVEALAVEVLVELSFIYWLLSRQDCGDIVSGDGGGEREGGRCSFDGGEI</sequence>
<dbReference type="OrthoDB" id="673374at2759"/>
<dbReference type="Proteomes" id="UP000626092">
    <property type="component" value="Unassembled WGS sequence"/>
</dbReference>